<dbReference type="Gene3D" id="3.40.50.620">
    <property type="entry name" value="HUPs"/>
    <property type="match status" value="1"/>
</dbReference>
<dbReference type="RefSeq" id="WP_036677552.1">
    <property type="nucleotide sequence ID" value="NZ_JNVM01000004.1"/>
</dbReference>
<keyword evidence="4" id="KW-1185">Reference proteome</keyword>
<organism evidence="3 4">
    <name type="scientific">Paenibacillus tyrfis</name>
    <dbReference type="NCBI Taxonomy" id="1501230"/>
    <lineage>
        <taxon>Bacteria</taxon>
        <taxon>Bacillati</taxon>
        <taxon>Bacillota</taxon>
        <taxon>Bacilli</taxon>
        <taxon>Bacillales</taxon>
        <taxon>Paenibacillaceae</taxon>
        <taxon>Paenibacillus</taxon>
    </lineage>
</organism>
<dbReference type="SUPFAM" id="SSF52402">
    <property type="entry name" value="Adenine nucleotide alpha hydrolases-like"/>
    <property type="match status" value="1"/>
</dbReference>
<protein>
    <recommendedName>
        <fullName evidence="2">UspA domain-containing protein</fullName>
    </recommendedName>
</protein>
<dbReference type="eggNOG" id="COG0589">
    <property type="taxonomic scope" value="Bacteria"/>
</dbReference>
<name>A0A081P9F2_9BACL</name>
<accession>A0A081P9F2</accession>
<evidence type="ECO:0000256" key="1">
    <source>
        <dbReference type="ARBA" id="ARBA00008791"/>
    </source>
</evidence>
<dbReference type="Pfam" id="PF00582">
    <property type="entry name" value="Usp"/>
    <property type="match status" value="1"/>
</dbReference>
<gene>
    <name evidence="3" type="ORF">ET33_26030</name>
</gene>
<comment type="similarity">
    <text evidence="1">Belongs to the universal stress protein A family.</text>
</comment>
<dbReference type="InterPro" id="IPR006015">
    <property type="entry name" value="Universal_stress_UspA"/>
</dbReference>
<dbReference type="PANTHER" id="PTHR46268:SF6">
    <property type="entry name" value="UNIVERSAL STRESS PROTEIN UP12"/>
    <property type="match status" value="1"/>
</dbReference>
<reference evidence="3 4" key="1">
    <citation type="submission" date="2014-06" db="EMBL/GenBank/DDBJ databases">
        <title>Draft genome sequence of Paenibacillus sp. MSt1.</title>
        <authorList>
            <person name="Aw Y.K."/>
            <person name="Ong K.S."/>
            <person name="Gan H.M."/>
            <person name="Lee S.M."/>
        </authorList>
    </citation>
    <scope>NUCLEOTIDE SEQUENCE [LARGE SCALE GENOMIC DNA]</scope>
    <source>
        <strain evidence="3 4">MSt1</strain>
    </source>
</reference>
<evidence type="ECO:0000313" key="3">
    <source>
        <dbReference type="EMBL" id="KEQ27325.1"/>
    </source>
</evidence>
<dbReference type="EMBL" id="JNVM01000004">
    <property type="protein sequence ID" value="KEQ27325.1"/>
    <property type="molecule type" value="Genomic_DNA"/>
</dbReference>
<dbReference type="InterPro" id="IPR014729">
    <property type="entry name" value="Rossmann-like_a/b/a_fold"/>
</dbReference>
<dbReference type="InterPro" id="IPR006016">
    <property type="entry name" value="UspA"/>
</dbReference>
<dbReference type="PRINTS" id="PR01438">
    <property type="entry name" value="UNVRSLSTRESS"/>
</dbReference>
<dbReference type="OrthoDB" id="9777884at2"/>
<dbReference type="PANTHER" id="PTHR46268">
    <property type="entry name" value="STRESS RESPONSE PROTEIN NHAX"/>
    <property type="match status" value="1"/>
</dbReference>
<dbReference type="AlphaFoldDB" id="A0A081P9F2"/>
<evidence type="ECO:0000313" key="4">
    <source>
        <dbReference type="Proteomes" id="UP000028123"/>
    </source>
</evidence>
<comment type="caution">
    <text evidence="3">The sequence shown here is derived from an EMBL/GenBank/DDBJ whole genome shotgun (WGS) entry which is preliminary data.</text>
</comment>
<sequence length="141" mass="15615">MLFSKILVAYDGSNLSKKALKRAVELVQEQSHSLHPPRLEIIHVYALPTFIGSEYAVNNDYIEAAEATIEEAKSLIPPTLNVKFTLTRGQPAYTILSHAEEIECDLIVMGSRGLGKIREFFLGSVSHNVVQQAKVPVLIVK</sequence>
<dbReference type="CDD" id="cd00293">
    <property type="entry name" value="USP-like"/>
    <property type="match status" value="1"/>
</dbReference>
<feature type="domain" description="UspA" evidence="2">
    <location>
        <begin position="3"/>
        <end position="141"/>
    </location>
</feature>
<evidence type="ECO:0000259" key="2">
    <source>
        <dbReference type="Pfam" id="PF00582"/>
    </source>
</evidence>
<proteinExistence type="inferred from homology"/>
<dbReference type="Proteomes" id="UP000028123">
    <property type="component" value="Unassembled WGS sequence"/>
</dbReference>